<dbReference type="EMBL" id="JARK01001368">
    <property type="protein sequence ID" value="EYC16827.1"/>
    <property type="molecule type" value="Genomic_DNA"/>
</dbReference>
<name>A0A016UPM3_9BILA</name>
<sequence>MWWMVSLISGTLAQSTPAPCDQLLYTPEAGYEEKHAIIYHDNQFKDLAEDIGCYLESLEIGYSKLIPIEPANPLLEFCRSSEIMNKTSKLHLTVTITEAFQIEEMCQNDVVLLHMKAIRKKWLAHIITPRSDVIIPLGLEEGGEGTRPTIELDSLLMVMETVAMLWGPVYFTPDKSKYKSMQIIVKALKSKLIIIPTLVVGMVFLVGVVGLISFYAKRKKETAEQKMLQKRKSLLLANWGDERFQGTPVWNIEEEHTTEQRSTNVSDGNREVDVTLEGRQRRGSNEVAISDTERSPLMDH</sequence>
<feature type="region of interest" description="Disordered" evidence="1">
    <location>
        <begin position="255"/>
        <end position="300"/>
    </location>
</feature>
<feature type="compositionally biased region" description="Basic and acidic residues" evidence="1">
    <location>
        <begin position="268"/>
        <end position="284"/>
    </location>
</feature>
<reference evidence="4" key="1">
    <citation type="journal article" date="2015" name="Nat. Genet.">
        <title>The genome and transcriptome of the zoonotic hookworm Ancylostoma ceylanicum identify infection-specific gene families.</title>
        <authorList>
            <person name="Schwarz E.M."/>
            <person name="Hu Y."/>
            <person name="Antoshechkin I."/>
            <person name="Miller M.M."/>
            <person name="Sternberg P.W."/>
            <person name="Aroian R.V."/>
        </authorList>
    </citation>
    <scope>NUCLEOTIDE SEQUENCE</scope>
    <source>
        <strain evidence="4">HY135</strain>
    </source>
</reference>
<dbReference type="STRING" id="53326.A0A016UPM3"/>
<dbReference type="AlphaFoldDB" id="A0A016UPM3"/>
<comment type="caution">
    <text evidence="3">The sequence shown here is derived from an EMBL/GenBank/DDBJ whole genome shotgun (WGS) entry which is preliminary data.</text>
</comment>
<keyword evidence="2" id="KW-1133">Transmembrane helix</keyword>
<keyword evidence="2" id="KW-0472">Membrane</keyword>
<organism evidence="3 4">
    <name type="scientific">Ancylostoma ceylanicum</name>
    <dbReference type="NCBI Taxonomy" id="53326"/>
    <lineage>
        <taxon>Eukaryota</taxon>
        <taxon>Metazoa</taxon>
        <taxon>Ecdysozoa</taxon>
        <taxon>Nematoda</taxon>
        <taxon>Chromadorea</taxon>
        <taxon>Rhabditida</taxon>
        <taxon>Rhabditina</taxon>
        <taxon>Rhabditomorpha</taxon>
        <taxon>Strongyloidea</taxon>
        <taxon>Ancylostomatidae</taxon>
        <taxon>Ancylostomatinae</taxon>
        <taxon>Ancylostoma</taxon>
    </lineage>
</organism>
<feature type="transmembrane region" description="Helical" evidence="2">
    <location>
        <begin position="192"/>
        <end position="216"/>
    </location>
</feature>
<gene>
    <name evidence="3" type="primary">Acey_s0032.g2514</name>
    <name evidence="3" type="ORF">Y032_0032g2514</name>
</gene>
<keyword evidence="4" id="KW-1185">Reference proteome</keyword>
<accession>A0A016UPM3</accession>
<evidence type="ECO:0000256" key="2">
    <source>
        <dbReference type="SAM" id="Phobius"/>
    </source>
</evidence>
<dbReference type="OrthoDB" id="5858961at2759"/>
<evidence type="ECO:0000256" key="1">
    <source>
        <dbReference type="SAM" id="MobiDB-lite"/>
    </source>
</evidence>
<proteinExistence type="predicted"/>
<evidence type="ECO:0000313" key="4">
    <source>
        <dbReference type="Proteomes" id="UP000024635"/>
    </source>
</evidence>
<evidence type="ECO:0000313" key="3">
    <source>
        <dbReference type="EMBL" id="EYC16827.1"/>
    </source>
</evidence>
<feature type="compositionally biased region" description="Basic and acidic residues" evidence="1">
    <location>
        <begin position="291"/>
        <end position="300"/>
    </location>
</feature>
<keyword evidence="2" id="KW-0812">Transmembrane</keyword>
<protein>
    <submittedName>
        <fullName evidence="3">Uncharacterized protein</fullName>
    </submittedName>
</protein>
<dbReference type="Proteomes" id="UP000024635">
    <property type="component" value="Unassembled WGS sequence"/>
</dbReference>